<dbReference type="GO" id="GO:0005975">
    <property type="term" value="P:carbohydrate metabolic process"/>
    <property type="evidence" value="ECO:0007669"/>
    <property type="project" value="UniProtKB-ARBA"/>
</dbReference>
<gene>
    <name evidence="2" type="ORF">SAMN05444320_103497</name>
</gene>
<accession>A0A1M5BC68</accession>
<keyword evidence="3" id="KW-1185">Reference proteome</keyword>
<evidence type="ECO:0000313" key="3">
    <source>
        <dbReference type="Proteomes" id="UP000184501"/>
    </source>
</evidence>
<protein>
    <submittedName>
        <fullName evidence="2">Uncharacterized protein</fullName>
    </submittedName>
</protein>
<evidence type="ECO:0000313" key="2">
    <source>
        <dbReference type="EMBL" id="SHF39917.1"/>
    </source>
</evidence>
<dbReference type="InterPro" id="IPR013783">
    <property type="entry name" value="Ig-like_fold"/>
</dbReference>
<dbReference type="SUPFAM" id="SSF56988">
    <property type="entry name" value="Anthrax protective antigen"/>
    <property type="match status" value="1"/>
</dbReference>
<dbReference type="Proteomes" id="UP000184501">
    <property type="component" value="Unassembled WGS sequence"/>
</dbReference>
<sequence length="402" mass="43192">MTWNNQPGQATGGKQGEGAGGSESSVDITDWMANYANGSAAWHGFMVNDNGHSDPAYWKKLAVDEAAPTASYLLISYNDWPYVTGQPGCDGCSWHTRDIEVGVDTVDPNGDDRYVEFYVGTDPVHVYATQIASSGTITKTGGSNPAVWKIPAAALEWNKTYYWYARVRDGYMPANSWNVSQVYSFSTKNGTPATPSLQGPSDRAVVSTKQPVLTVGAVTDPDNDTVQYEFSVATGSDGQSGLVAKSGWLDSPSWTVPVGVLKDGVNYTWTARARDKMPETVSTLAASRKFKVDLRLGAQGPVPGDAVGPVTVNLSTGNVITRASTPAMKTVGGDVSVQFTYNSQGVEETGLVGSYYTGTSNDGIKDTDSPVLVRTDPQVSYWWPDGSPYEPVIPKDGFRIRW</sequence>
<dbReference type="STRING" id="2017.SAMN05444320_103497"/>
<name>A0A1M5BC68_STRHI</name>
<feature type="compositionally biased region" description="Gly residues" evidence="1">
    <location>
        <begin position="10"/>
        <end position="21"/>
    </location>
</feature>
<organism evidence="2 3">
    <name type="scientific">Streptoalloteichus hindustanus</name>
    <dbReference type="NCBI Taxonomy" id="2017"/>
    <lineage>
        <taxon>Bacteria</taxon>
        <taxon>Bacillati</taxon>
        <taxon>Actinomycetota</taxon>
        <taxon>Actinomycetes</taxon>
        <taxon>Pseudonocardiales</taxon>
        <taxon>Pseudonocardiaceae</taxon>
        <taxon>Streptoalloteichus</taxon>
    </lineage>
</organism>
<dbReference type="Gene3D" id="2.60.40.10">
    <property type="entry name" value="Immunoglobulins"/>
    <property type="match status" value="1"/>
</dbReference>
<proteinExistence type="predicted"/>
<dbReference type="AlphaFoldDB" id="A0A1M5BC68"/>
<dbReference type="RefSeq" id="WP_073482016.1">
    <property type="nucleotide sequence ID" value="NZ_FQVN01000003.1"/>
</dbReference>
<reference evidence="2 3" key="1">
    <citation type="submission" date="2016-11" db="EMBL/GenBank/DDBJ databases">
        <authorList>
            <person name="Jaros S."/>
            <person name="Januszkiewicz K."/>
            <person name="Wedrychowicz H."/>
        </authorList>
    </citation>
    <scope>NUCLEOTIDE SEQUENCE [LARGE SCALE GENOMIC DNA]</scope>
    <source>
        <strain evidence="2 3">DSM 44523</strain>
    </source>
</reference>
<feature type="region of interest" description="Disordered" evidence="1">
    <location>
        <begin position="1"/>
        <end position="24"/>
    </location>
</feature>
<dbReference type="EMBL" id="FQVN01000003">
    <property type="protein sequence ID" value="SHF39917.1"/>
    <property type="molecule type" value="Genomic_DNA"/>
</dbReference>
<evidence type="ECO:0000256" key="1">
    <source>
        <dbReference type="SAM" id="MobiDB-lite"/>
    </source>
</evidence>